<name>A0AA41W5F5_9GAMM</name>
<comment type="caution">
    <text evidence="2">The sequence shown here is derived from an EMBL/GenBank/DDBJ whole genome shotgun (WGS) entry which is preliminary data.</text>
</comment>
<proteinExistence type="predicted"/>
<dbReference type="EMBL" id="JAMQGP010000002">
    <property type="protein sequence ID" value="MCM2679101.1"/>
    <property type="molecule type" value="Genomic_DNA"/>
</dbReference>
<reference evidence="2 3" key="1">
    <citation type="journal article" date="2013" name="Antonie Van Leeuwenhoek">
        <title>Echinimonas agarilytica gen. nov., sp. nov., a new gammaproteobacterium isolated from the sea urchin Strongylocentrotus intermedius.</title>
        <authorList>
            <person name="Nedashkovskaya O.I."/>
            <person name="Stenkova A.M."/>
            <person name="Zhukova N.V."/>
            <person name="Van Trappen S."/>
            <person name="Lee J.S."/>
            <person name="Kim S.B."/>
        </authorList>
    </citation>
    <scope>NUCLEOTIDE SEQUENCE [LARGE SCALE GENOMIC DNA]</scope>
    <source>
        <strain evidence="2 3">KMM 6351</strain>
    </source>
</reference>
<dbReference type="Gene3D" id="3.40.50.1820">
    <property type="entry name" value="alpha/beta hydrolase"/>
    <property type="match status" value="1"/>
</dbReference>
<gene>
    <name evidence="2" type="ORF">NAF29_05350</name>
</gene>
<dbReference type="Pfam" id="PF20408">
    <property type="entry name" value="Abhydrolase_11"/>
    <property type="match status" value="1"/>
</dbReference>
<keyword evidence="2" id="KW-0378">Hydrolase</keyword>
<dbReference type="InterPro" id="IPR046879">
    <property type="entry name" value="KANL3/Tex30_Abhydrolase"/>
</dbReference>
<dbReference type="PANTHER" id="PTHR13136">
    <property type="entry name" value="TESTIS DEVELOPMENT PROTEIN PRTD"/>
    <property type="match status" value="1"/>
</dbReference>
<feature type="domain" description="KANL3/Tex30 alpha/beta hydrolase-like" evidence="1">
    <location>
        <begin position="7"/>
        <end position="196"/>
    </location>
</feature>
<dbReference type="GO" id="GO:0016787">
    <property type="term" value="F:hydrolase activity"/>
    <property type="evidence" value="ECO:0007669"/>
    <property type="project" value="UniProtKB-KW"/>
</dbReference>
<dbReference type="InterPro" id="IPR026555">
    <property type="entry name" value="NSL3/Tex30"/>
</dbReference>
<protein>
    <submittedName>
        <fullName evidence="2">Alpha/beta hydrolase</fullName>
    </submittedName>
</protein>
<evidence type="ECO:0000313" key="3">
    <source>
        <dbReference type="Proteomes" id="UP001165393"/>
    </source>
</evidence>
<accession>A0AA41W5F5</accession>
<dbReference type="PANTHER" id="PTHR13136:SF11">
    <property type="entry name" value="TESTIS-EXPRESSED PROTEIN 30"/>
    <property type="match status" value="1"/>
</dbReference>
<evidence type="ECO:0000259" key="1">
    <source>
        <dbReference type="Pfam" id="PF20408"/>
    </source>
</evidence>
<dbReference type="AlphaFoldDB" id="A0AA41W5F5"/>
<keyword evidence="3" id="KW-1185">Reference proteome</keyword>
<dbReference type="Proteomes" id="UP001165393">
    <property type="component" value="Unassembled WGS sequence"/>
</dbReference>
<organism evidence="2 3">
    <name type="scientific">Echinimonas agarilytica</name>
    <dbReference type="NCBI Taxonomy" id="1215918"/>
    <lineage>
        <taxon>Bacteria</taxon>
        <taxon>Pseudomonadati</taxon>
        <taxon>Pseudomonadota</taxon>
        <taxon>Gammaproteobacteria</taxon>
        <taxon>Alteromonadales</taxon>
        <taxon>Echinimonadaceae</taxon>
        <taxon>Echinimonas</taxon>
    </lineage>
</organism>
<dbReference type="InterPro" id="IPR029058">
    <property type="entry name" value="AB_hydrolase_fold"/>
</dbReference>
<evidence type="ECO:0000313" key="2">
    <source>
        <dbReference type="EMBL" id="MCM2679101.1"/>
    </source>
</evidence>
<dbReference type="SUPFAM" id="SSF53474">
    <property type="entry name" value="alpha/beta-Hydrolases"/>
    <property type="match status" value="1"/>
</dbReference>
<sequence length="205" mass="22965">MTDTKIARVLLSHGAGAGRDSSFMMDLAEQLKRHHLDVELWDFPYMEKAKAEGKRRPPDRMPKLLDAMRSKIDSLANDLPLFLAGKSMGGRVSTLLMSELKLPTVVYGYPFHPVGKPEKQRVDHLAPCQLQVPLLILQGERDTFGNVDEVQQYDLAESVSVHWLADGDHSLKPRKASGLTQAQHLKEAARITAAFVHNILNQEHL</sequence>